<dbReference type="AlphaFoldDB" id="A0A379AH81"/>
<dbReference type="EMBL" id="UGSO01000001">
    <property type="protein sequence ID" value="SUB17264.1"/>
    <property type="molecule type" value="Genomic_DNA"/>
</dbReference>
<dbReference type="STRING" id="549.BEE12_14610"/>
<dbReference type="PANTHER" id="PTHR36928:SF1">
    <property type="entry name" value="PHOSPHATASE YCDX-RELATED"/>
    <property type="match status" value="1"/>
</dbReference>
<dbReference type="GO" id="GO:0005829">
    <property type="term" value="C:cytosol"/>
    <property type="evidence" value="ECO:0007669"/>
    <property type="project" value="TreeGrafter"/>
</dbReference>
<dbReference type="InterPro" id="IPR016195">
    <property type="entry name" value="Pol/histidinol_Pase-like"/>
</dbReference>
<dbReference type="SUPFAM" id="SSF89550">
    <property type="entry name" value="PHP domain-like"/>
    <property type="match status" value="1"/>
</dbReference>
<dbReference type="GO" id="GO:0008270">
    <property type="term" value="F:zinc ion binding"/>
    <property type="evidence" value="ECO:0007669"/>
    <property type="project" value="TreeGrafter"/>
</dbReference>
<name>A0A379AH81_ENTAG</name>
<proteinExistence type="predicted"/>
<dbReference type="InterPro" id="IPR050243">
    <property type="entry name" value="PHP_phosphatase"/>
</dbReference>
<keyword evidence="1" id="KW-0378">Hydrolase</keyword>
<accession>A0A379AH81</accession>
<dbReference type="GO" id="GO:0071978">
    <property type="term" value="P:bacterial-type flagellum-dependent swarming motility"/>
    <property type="evidence" value="ECO:0007669"/>
    <property type="project" value="TreeGrafter"/>
</dbReference>
<dbReference type="Gene3D" id="3.20.20.140">
    <property type="entry name" value="Metal-dependent hydrolases"/>
    <property type="match status" value="1"/>
</dbReference>
<organism evidence="1 2">
    <name type="scientific">Enterobacter agglomerans</name>
    <name type="common">Erwinia herbicola</name>
    <name type="synonym">Pantoea agglomerans</name>
    <dbReference type="NCBI Taxonomy" id="549"/>
    <lineage>
        <taxon>Bacteria</taxon>
        <taxon>Pseudomonadati</taxon>
        <taxon>Pseudomonadota</taxon>
        <taxon>Gammaproteobacteria</taxon>
        <taxon>Enterobacterales</taxon>
        <taxon>Erwiniaceae</taxon>
        <taxon>Pantoea</taxon>
        <taxon>Pantoea agglomerans group</taxon>
    </lineage>
</organism>
<reference evidence="1 2" key="1">
    <citation type="submission" date="2018-06" db="EMBL/GenBank/DDBJ databases">
        <authorList>
            <consortium name="Pathogen Informatics"/>
            <person name="Doyle S."/>
        </authorList>
    </citation>
    <scope>NUCLEOTIDE SEQUENCE [LARGE SCALE GENOMIC DNA]</scope>
    <source>
        <strain evidence="1 2">NCTC9381</strain>
    </source>
</reference>
<gene>
    <name evidence="1" type="primary">ycdX_1</name>
    <name evidence="1" type="ORF">NCTC9381_03186</name>
</gene>
<dbReference type="Proteomes" id="UP000254640">
    <property type="component" value="Unassembled WGS sequence"/>
</dbReference>
<dbReference type="EC" id="3.1.3.-" evidence="1"/>
<protein>
    <submittedName>
        <fullName evidence="1">Probable phosphatase YcdX</fullName>
        <ecNumber evidence="1">3.1.3.-</ecNumber>
    </submittedName>
</protein>
<sequence length="78" mass="8722">MNRNCRAIAAAAVRDAGGRLAFGSDSHTAFTLGHFDHCLRIAREVDFPEDRVLNVTPRRLLDFLELRSGKHIAELADF</sequence>
<evidence type="ECO:0000313" key="1">
    <source>
        <dbReference type="EMBL" id="SUB17264.1"/>
    </source>
</evidence>
<evidence type="ECO:0000313" key="2">
    <source>
        <dbReference type="Proteomes" id="UP000254640"/>
    </source>
</evidence>
<dbReference type="PANTHER" id="PTHR36928">
    <property type="entry name" value="PHOSPHATASE YCDX-RELATED"/>
    <property type="match status" value="1"/>
</dbReference>
<dbReference type="GO" id="GO:0042578">
    <property type="term" value="F:phosphoric ester hydrolase activity"/>
    <property type="evidence" value="ECO:0007669"/>
    <property type="project" value="TreeGrafter"/>
</dbReference>
<keyword evidence="2" id="KW-1185">Reference proteome</keyword>